<dbReference type="PANTHER" id="PTHR30221:SF1">
    <property type="entry name" value="SMALL-CONDUCTANCE MECHANOSENSITIVE CHANNEL"/>
    <property type="match status" value="1"/>
</dbReference>
<dbReference type="InterPro" id="IPR006685">
    <property type="entry name" value="MscS_channel_2nd"/>
</dbReference>
<keyword evidence="2 5" id="KW-0812">Transmembrane</keyword>
<feature type="transmembrane region" description="Helical" evidence="5">
    <location>
        <begin position="124"/>
        <end position="147"/>
    </location>
</feature>
<organism evidence="7 8">
    <name type="scientific">Thraustotheca clavata</name>
    <dbReference type="NCBI Taxonomy" id="74557"/>
    <lineage>
        <taxon>Eukaryota</taxon>
        <taxon>Sar</taxon>
        <taxon>Stramenopiles</taxon>
        <taxon>Oomycota</taxon>
        <taxon>Saprolegniomycetes</taxon>
        <taxon>Saprolegniales</taxon>
        <taxon>Achlyaceae</taxon>
        <taxon>Thraustotheca</taxon>
    </lineage>
</organism>
<dbReference type="InterPro" id="IPR045275">
    <property type="entry name" value="MscS_archaea/bacteria_type"/>
</dbReference>
<feature type="transmembrane region" description="Helical" evidence="5">
    <location>
        <begin position="52"/>
        <end position="72"/>
    </location>
</feature>
<dbReference type="GO" id="GO:0008381">
    <property type="term" value="F:mechanosensitive monoatomic ion channel activity"/>
    <property type="evidence" value="ECO:0007669"/>
    <property type="project" value="InterPro"/>
</dbReference>
<protein>
    <submittedName>
        <fullName evidence="7">Small mechanosensitive channel family protein</fullName>
    </submittedName>
</protein>
<comment type="caution">
    <text evidence="7">The sequence shown here is derived from an EMBL/GenBank/DDBJ whole genome shotgun (WGS) entry which is preliminary data.</text>
</comment>
<accession>A0A1V9ZCS6</accession>
<dbReference type="STRING" id="74557.A0A1V9ZCS6"/>
<comment type="subcellular location">
    <subcellularLocation>
        <location evidence="1">Membrane</location>
    </subcellularLocation>
</comment>
<feature type="transmembrane region" description="Helical" evidence="5">
    <location>
        <begin position="84"/>
        <end position="103"/>
    </location>
</feature>
<dbReference type="AlphaFoldDB" id="A0A1V9ZCS6"/>
<dbReference type="SUPFAM" id="SSF50182">
    <property type="entry name" value="Sm-like ribonucleoproteins"/>
    <property type="match status" value="1"/>
</dbReference>
<dbReference type="InterPro" id="IPR023408">
    <property type="entry name" value="MscS_beta-dom_sf"/>
</dbReference>
<reference evidence="7 8" key="1">
    <citation type="journal article" date="2014" name="Genome Biol. Evol.">
        <title>The secreted proteins of Achlya hypogyna and Thraustotheca clavata identify the ancestral oomycete secretome and reveal gene acquisitions by horizontal gene transfer.</title>
        <authorList>
            <person name="Misner I."/>
            <person name="Blouin N."/>
            <person name="Leonard G."/>
            <person name="Richards T.A."/>
            <person name="Lane C.E."/>
        </authorList>
    </citation>
    <scope>NUCLEOTIDE SEQUENCE [LARGE SCALE GENOMIC DNA]</scope>
    <source>
        <strain evidence="7 8">ATCC 34112</strain>
    </source>
</reference>
<dbReference type="GO" id="GO:0016020">
    <property type="term" value="C:membrane"/>
    <property type="evidence" value="ECO:0007669"/>
    <property type="project" value="UniProtKB-SubCell"/>
</dbReference>
<evidence type="ECO:0000256" key="2">
    <source>
        <dbReference type="ARBA" id="ARBA00022692"/>
    </source>
</evidence>
<evidence type="ECO:0000256" key="4">
    <source>
        <dbReference type="ARBA" id="ARBA00023136"/>
    </source>
</evidence>
<dbReference type="Gene3D" id="2.30.30.60">
    <property type="match status" value="1"/>
</dbReference>
<keyword evidence="4 5" id="KW-0472">Membrane</keyword>
<feature type="domain" description="Mechanosensitive ion channel MscS" evidence="6">
    <location>
        <begin position="176"/>
        <end position="241"/>
    </location>
</feature>
<feature type="transmembrane region" description="Helical" evidence="5">
    <location>
        <begin position="153"/>
        <end position="174"/>
    </location>
</feature>
<evidence type="ECO:0000256" key="5">
    <source>
        <dbReference type="SAM" id="Phobius"/>
    </source>
</evidence>
<evidence type="ECO:0000313" key="7">
    <source>
        <dbReference type="EMBL" id="OQR95806.1"/>
    </source>
</evidence>
<gene>
    <name evidence="7" type="ORF">THRCLA_07557</name>
</gene>
<dbReference type="Pfam" id="PF00924">
    <property type="entry name" value="MS_channel_2nd"/>
    <property type="match status" value="1"/>
</dbReference>
<sequence>MTDMSLIWRAGGSVLIVSGAYYFRERWVQQGFRLLRKRFGPKILLKDLENQFLAPVSWSIVLLALYIADIILQLDHNEELGIAFRYAAGIPLVVATIALRRVITKASIRYFGWDEESREDYSRVLMVTEGIGSIAMILIMIECFYIYVPNSTIMQELLLVFFTLLEIVGILACYTSVRNAIMGFFLIFAEPFSTGSLCSIGTLTGTVEQMALNITVLRAINGALIYIPNSILATDYQRNFTNCSYRQVRVQFNVHPSTSVAELNLLMEELREQLATCIIPSDLFQQCDSREVNRSSSIIRAQANVSEMSNGSGATALLESMAGLAELGSKCNSFQVHDLRCLQVTLSGMHQVLVTALVEGNDMKTIAKAKCKVICSDDDQETTRL</sequence>
<dbReference type="PANTHER" id="PTHR30221">
    <property type="entry name" value="SMALL-CONDUCTANCE MECHANOSENSITIVE CHANNEL"/>
    <property type="match status" value="1"/>
</dbReference>
<proteinExistence type="predicted"/>
<dbReference type="InterPro" id="IPR010920">
    <property type="entry name" value="LSM_dom_sf"/>
</dbReference>
<evidence type="ECO:0000256" key="1">
    <source>
        <dbReference type="ARBA" id="ARBA00004370"/>
    </source>
</evidence>
<evidence type="ECO:0000313" key="8">
    <source>
        <dbReference type="Proteomes" id="UP000243217"/>
    </source>
</evidence>
<name>A0A1V9ZCS6_9STRA</name>
<keyword evidence="8" id="KW-1185">Reference proteome</keyword>
<dbReference type="Proteomes" id="UP000243217">
    <property type="component" value="Unassembled WGS sequence"/>
</dbReference>
<feature type="transmembrane region" description="Helical" evidence="5">
    <location>
        <begin position="6"/>
        <end position="23"/>
    </location>
</feature>
<evidence type="ECO:0000259" key="6">
    <source>
        <dbReference type="Pfam" id="PF00924"/>
    </source>
</evidence>
<dbReference type="OrthoDB" id="69854at2759"/>
<keyword evidence="3 5" id="KW-1133">Transmembrane helix</keyword>
<evidence type="ECO:0000256" key="3">
    <source>
        <dbReference type="ARBA" id="ARBA00022989"/>
    </source>
</evidence>
<dbReference type="EMBL" id="JNBS01002029">
    <property type="protein sequence ID" value="OQR95806.1"/>
    <property type="molecule type" value="Genomic_DNA"/>
</dbReference>